<dbReference type="GO" id="GO:0046872">
    <property type="term" value="F:metal ion binding"/>
    <property type="evidence" value="ECO:0007669"/>
    <property type="project" value="InterPro"/>
</dbReference>
<keyword evidence="1" id="KW-0436">Ligase</keyword>
<dbReference type="Gene3D" id="3.40.50.20">
    <property type="match status" value="1"/>
</dbReference>
<dbReference type="Proteomes" id="UP000031774">
    <property type="component" value="Chromosome"/>
</dbReference>
<keyword evidence="2 4" id="KW-0547">Nucleotide-binding</keyword>
<evidence type="ECO:0000259" key="5">
    <source>
        <dbReference type="PROSITE" id="PS50975"/>
    </source>
</evidence>
<evidence type="ECO:0000313" key="6">
    <source>
        <dbReference type="EMBL" id="AJF66659.1"/>
    </source>
</evidence>
<dbReference type="GO" id="GO:0016874">
    <property type="term" value="F:ligase activity"/>
    <property type="evidence" value="ECO:0007669"/>
    <property type="project" value="UniProtKB-KW"/>
</dbReference>
<dbReference type="HOGENOM" id="CLU_029016_6_0_11"/>
<dbReference type="PROSITE" id="PS50975">
    <property type="entry name" value="ATP_GRASP"/>
    <property type="match status" value="1"/>
</dbReference>
<evidence type="ECO:0000256" key="4">
    <source>
        <dbReference type="PROSITE-ProRule" id="PRU00409"/>
    </source>
</evidence>
<dbReference type="STRING" id="362257.SVTN_22100"/>
<evidence type="ECO:0000313" key="7">
    <source>
        <dbReference type="Proteomes" id="UP000031774"/>
    </source>
</evidence>
<name>A0A0B5IE73_9ACTN</name>
<reference evidence="6 7" key="1">
    <citation type="submission" date="2014-12" db="EMBL/GenBank/DDBJ databases">
        <title>Complete genome sequence of Streptomyces vietnamensis strain GIMV4.0001, a genetic manipulable producer of the benzoisochromanequinone antibiotic granaticin.</title>
        <authorList>
            <person name="Deng M.R."/>
            <person name="Guo J."/>
            <person name="Ma L.Y."/>
            <person name="Feng G.D."/>
            <person name="Mo C.Y."/>
            <person name="Zhu H.H."/>
        </authorList>
    </citation>
    <scope>NUCLEOTIDE SEQUENCE [LARGE SCALE GENOMIC DNA]</scope>
    <source>
        <strain evidence="7">GIMV4.0001</strain>
    </source>
</reference>
<dbReference type="InterPro" id="IPR040570">
    <property type="entry name" value="LAL_C2"/>
</dbReference>
<dbReference type="RefSeq" id="WP_041130659.1">
    <property type="nucleotide sequence ID" value="NZ_CP010407.1"/>
</dbReference>
<protein>
    <submittedName>
        <fullName evidence="6">Biotin carboxylase</fullName>
    </submittedName>
</protein>
<dbReference type="EMBL" id="CP010407">
    <property type="protein sequence ID" value="AJF66659.1"/>
    <property type="molecule type" value="Genomic_DNA"/>
</dbReference>
<dbReference type="AlphaFoldDB" id="A0A0B5IE73"/>
<keyword evidence="3 4" id="KW-0067">ATP-binding</keyword>
<dbReference type="InterPro" id="IPR041472">
    <property type="entry name" value="BL00235/CARNS1_N"/>
</dbReference>
<organism evidence="6 7">
    <name type="scientific">Streptomyces vietnamensis</name>
    <dbReference type="NCBI Taxonomy" id="362257"/>
    <lineage>
        <taxon>Bacteria</taxon>
        <taxon>Bacillati</taxon>
        <taxon>Actinomycetota</taxon>
        <taxon>Actinomycetes</taxon>
        <taxon>Kitasatosporales</taxon>
        <taxon>Streptomycetaceae</taxon>
        <taxon>Streptomyces</taxon>
    </lineage>
</organism>
<dbReference type="GO" id="GO:0005524">
    <property type="term" value="F:ATP binding"/>
    <property type="evidence" value="ECO:0007669"/>
    <property type="project" value="UniProtKB-UniRule"/>
</dbReference>
<dbReference type="Pfam" id="PF18130">
    <property type="entry name" value="ATPgrasp_N"/>
    <property type="match status" value="1"/>
</dbReference>
<accession>A0A0B5IE73</accession>
<dbReference type="Gene3D" id="3.30.470.20">
    <property type="entry name" value="ATP-grasp fold, B domain"/>
    <property type="match status" value="1"/>
</dbReference>
<sequence>MPRIALIGGNARPITTAHELGVDVVLVHEEGRYEPDFADYCSRILHAPIGDSAAILEVLRPLHAEQPFDAVLSATEYAAIAAGEVADALGVPGTTARTARALKDKAETRRLLDEHDLSPIRHAMVASEQETADFAESVGGRIVVKPADGVASLHVHVVESREDAATAFKQLREAGYTRAIAEEYLEGPVVSVDTFSHRGRHVVFGMSEYQMNDRFVEWEVSTPSRVAAPHRAELTELVGRLLDVVGLTDGPAHSEFVLTPTGPKVLESHDRFAGSGAPELVRRACGVDLYRMFLAVQLGFEELPQTSPVNDHGAAIRFFTPQPGTLKEITGLDTVDALVLTVPPGEAKGNIVPLLSRTREAEVVVVITRHPGDTLPELRSVKDCSSGYVIATGKDADEATAICERVVDQICFHVE</sequence>
<dbReference type="InterPro" id="IPR052032">
    <property type="entry name" value="ATP-dep_AA_Ligase"/>
</dbReference>
<dbReference type="Gene3D" id="3.30.1490.20">
    <property type="entry name" value="ATP-grasp fold, A domain"/>
    <property type="match status" value="1"/>
</dbReference>
<feature type="domain" description="ATP-grasp" evidence="5">
    <location>
        <begin position="109"/>
        <end position="298"/>
    </location>
</feature>
<evidence type="ECO:0000256" key="1">
    <source>
        <dbReference type="ARBA" id="ARBA00022598"/>
    </source>
</evidence>
<dbReference type="Pfam" id="PF18603">
    <property type="entry name" value="LAL_C2"/>
    <property type="match status" value="1"/>
</dbReference>
<evidence type="ECO:0000256" key="2">
    <source>
        <dbReference type="ARBA" id="ARBA00022741"/>
    </source>
</evidence>
<dbReference type="PANTHER" id="PTHR43585:SF2">
    <property type="entry name" value="ATP-GRASP ENZYME FSQD"/>
    <property type="match status" value="1"/>
</dbReference>
<dbReference type="KEGG" id="svt:SVTN_22100"/>
<dbReference type="InterPro" id="IPR013815">
    <property type="entry name" value="ATP_grasp_subdomain_1"/>
</dbReference>
<keyword evidence="7" id="KW-1185">Reference proteome</keyword>
<dbReference type="InterPro" id="IPR011761">
    <property type="entry name" value="ATP-grasp"/>
</dbReference>
<dbReference type="SUPFAM" id="SSF56059">
    <property type="entry name" value="Glutathione synthetase ATP-binding domain-like"/>
    <property type="match status" value="1"/>
</dbReference>
<dbReference type="Pfam" id="PF13535">
    <property type="entry name" value="ATP-grasp_4"/>
    <property type="match status" value="1"/>
</dbReference>
<dbReference type="PANTHER" id="PTHR43585">
    <property type="entry name" value="FUMIPYRROLE BIOSYNTHESIS PROTEIN C"/>
    <property type="match status" value="1"/>
</dbReference>
<gene>
    <name evidence="6" type="ORF">SVTN_22100</name>
</gene>
<proteinExistence type="predicted"/>
<evidence type="ECO:0000256" key="3">
    <source>
        <dbReference type="ARBA" id="ARBA00022840"/>
    </source>
</evidence>